<evidence type="ECO:0000313" key="8">
    <source>
        <dbReference type="Proteomes" id="UP000737171"/>
    </source>
</evidence>
<dbReference type="EMBL" id="JABRWJ010000015">
    <property type="protein sequence ID" value="NRF71889.1"/>
    <property type="molecule type" value="Genomic_DNA"/>
</dbReference>
<dbReference type="InterPro" id="IPR000277">
    <property type="entry name" value="Cys/Met-Metab_PyrdxlP-dep_enz"/>
</dbReference>
<gene>
    <name evidence="7" type="ORF">HLB44_33370</name>
</gene>
<dbReference type="PANTHER" id="PTHR43500">
    <property type="entry name" value="CYSTATHIONINE BETA-LYASE-RELATED"/>
    <property type="match status" value="1"/>
</dbReference>
<dbReference type="Gene3D" id="3.40.640.10">
    <property type="entry name" value="Type I PLP-dependent aspartate aminotransferase-like (Major domain)"/>
    <property type="match status" value="1"/>
</dbReference>
<protein>
    <submittedName>
        <fullName evidence="7">PLP-dependent transferase</fullName>
    </submittedName>
</protein>
<evidence type="ECO:0000256" key="3">
    <source>
        <dbReference type="ARBA" id="ARBA00022898"/>
    </source>
</evidence>
<dbReference type="PANTHER" id="PTHR43500:SF1">
    <property type="entry name" value="CYSTATHIONINE BETA-LYASE-RELATED"/>
    <property type="match status" value="1"/>
</dbReference>
<dbReference type="SUPFAM" id="SSF53383">
    <property type="entry name" value="PLP-dependent transferases"/>
    <property type="match status" value="1"/>
</dbReference>
<dbReference type="InterPro" id="IPR015421">
    <property type="entry name" value="PyrdxlP-dep_Trfase_major"/>
</dbReference>
<dbReference type="Proteomes" id="UP000737171">
    <property type="component" value="Unassembled WGS sequence"/>
</dbReference>
<dbReference type="InterPro" id="IPR006233">
    <property type="entry name" value="Cys_b_lyase_bac"/>
</dbReference>
<comment type="catalytic activity">
    <reaction evidence="5">
        <text>L,L-cystathionine + H2O = L-homocysteine + pyruvate + NH4(+)</text>
        <dbReference type="Rhea" id="RHEA:13965"/>
        <dbReference type="ChEBI" id="CHEBI:15361"/>
        <dbReference type="ChEBI" id="CHEBI:15377"/>
        <dbReference type="ChEBI" id="CHEBI:28938"/>
        <dbReference type="ChEBI" id="CHEBI:58161"/>
        <dbReference type="ChEBI" id="CHEBI:58199"/>
    </reaction>
</comment>
<comment type="caution">
    <text evidence="7">The sequence shown here is derived from an EMBL/GenBank/DDBJ whole genome shotgun (WGS) entry which is preliminary data.</text>
</comment>
<comment type="cofactor">
    <cofactor evidence="1 6">
        <name>pyridoxal 5'-phosphate</name>
        <dbReference type="ChEBI" id="CHEBI:597326"/>
    </cofactor>
</comment>
<reference evidence="7 8" key="1">
    <citation type="submission" date="2020-05" db="EMBL/GenBank/DDBJ databases">
        <title>Aquincola sp. isolate from soil.</title>
        <authorList>
            <person name="Han J."/>
            <person name="Kim D.-U."/>
        </authorList>
    </citation>
    <scope>NUCLEOTIDE SEQUENCE [LARGE SCALE GENOMIC DNA]</scope>
    <source>
        <strain evidence="7 8">S2</strain>
    </source>
</reference>
<keyword evidence="8" id="KW-1185">Reference proteome</keyword>
<evidence type="ECO:0000256" key="2">
    <source>
        <dbReference type="ARBA" id="ARBA00009077"/>
    </source>
</evidence>
<dbReference type="GO" id="GO:0016740">
    <property type="term" value="F:transferase activity"/>
    <property type="evidence" value="ECO:0007669"/>
    <property type="project" value="UniProtKB-KW"/>
</dbReference>
<keyword evidence="4" id="KW-0456">Lyase</keyword>
<evidence type="ECO:0000256" key="1">
    <source>
        <dbReference type="ARBA" id="ARBA00001933"/>
    </source>
</evidence>
<keyword evidence="3 6" id="KW-0663">Pyridoxal phosphate</keyword>
<evidence type="ECO:0000256" key="4">
    <source>
        <dbReference type="ARBA" id="ARBA00023239"/>
    </source>
</evidence>
<accession>A0ABX2ETY4</accession>
<name>A0ABX2ETY4_9BURK</name>
<organism evidence="7 8">
    <name type="scientific">Pseudaquabacterium terrae</name>
    <dbReference type="NCBI Taxonomy" id="2732868"/>
    <lineage>
        <taxon>Bacteria</taxon>
        <taxon>Pseudomonadati</taxon>
        <taxon>Pseudomonadota</taxon>
        <taxon>Betaproteobacteria</taxon>
        <taxon>Burkholderiales</taxon>
        <taxon>Sphaerotilaceae</taxon>
        <taxon>Pseudaquabacterium</taxon>
    </lineage>
</organism>
<evidence type="ECO:0000313" key="7">
    <source>
        <dbReference type="EMBL" id="NRF71889.1"/>
    </source>
</evidence>
<dbReference type="Gene3D" id="3.90.1150.10">
    <property type="entry name" value="Aspartate Aminotransferase, domain 1"/>
    <property type="match status" value="1"/>
</dbReference>
<dbReference type="RefSeq" id="WP_173134029.1">
    <property type="nucleotide sequence ID" value="NZ_JABRWJ010000015.1"/>
</dbReference>
<proteinExistence type="inferred from homology"/>
<keyword evidence="7" id="KW-0808">Transferase</keyword>
<dbReference type="InterPro" id="IPR015424">
    <property type="entry name" value="PyrdxlP-dep_Trfase"/>
</dbReference>
<dbReference type="PIRSF" id="PIRSF001434">
    <property type="entry name" value="CGS"/>
    <property type="match status" value="1"/>
</dbReference>
<dbReference type="Pfam" id="PF01053">
    <property type="entry name" value="Cys_Met_Meta_PP"/>
    <property type="match status" value="1"/>
</dbReference>
<evidence type="ECO:0000256" key="5">
    <source>
        <dbReference type="ARBA" id="ARBA00047517"/>
    </source>
</evidence>
<sequence length="381" mass="40807">MHTDTALVHLGRETAAAAVNPPIVRASTIVFDRLAAYKQAQHGRLFDAPRYGRSGTATTFELQRTMAALEGTEACIATASGLAALTAVLAAHAGPGRHLLLCAGLYGPARTYAETELARAGTLIETFAHDEDITHRLRSTTSLVCVETPASLTMQMLDLRAICAAASARGIPVACDSTWGTPVFFRPHALGISLSIHAATKFIGGHSDGLLGLITGTHDAMAPVRSYCDRSGTHATPDACWMALRGLRTLAVRMRRHQETALAVAHWLQTRPEVRRVLYPALESDPGHALWRQQFSGAGGPFSIELQPCSEAQFARLVDGLQLFSLGTSWGGFESLVLPAVPHHLRGLTTLPDEGRLVRLHVGLEDAGDLCDDLAQAFAQM</sequence>
<dbReference type="InterPro" id="IPR015422">
    <property type="entry name" value="PyrdxlP-dep_Trfase_small"/>
</dbReference>
<comment type="similarity">
    <text evidence="2 6">Belongs to the trans-sulfuration enzymes family.</text>
</comment>
<evidence type="ECO:0000256" key="6">
    <source>
        <dbReference type="RuleBase" id="RU362118"/>
    </source>
</evidence>